<name>A0A9W6I2Q5_9ACTN</name>
<dbReference type="Proteomes" id="UP001143474">
    <property type="component" value="Unassembled WGS sequence"/>
</dbReference>
<dbReference type="InterPro" id="IPR000182">
    <property type="entry name" value="GNAT_dom"/>
</dbReference>
<keyword evidence="3" id="KW-1185">Reference proteome</keyword>
<dbReference type="AlphaFoldDB" id="A0A9W6I2Q5"/>
<gene>
    <name evidence="2" type="ORF">GCM10017600_37320</name>
</gene>
<proteinExistence type="predicted"/>
<sequence length="163" mass="17311">MRAETITTSRLILEPLTAGHAAEMARALRDPALHEFIGGSPATEEELRSRYARMAAGPPPGGDDAWLNWVVRLDRAVGCVQATVTSGRAAVAWVVGVPWQGRGIATEAARALVAWLGEHGVTEIVATIHPGHAASSAVARRLGLVPTDDRVDGEVVWRSPPSR</sequence>
<dbReference type="SUPFAM" id="SSF55729">
    <property type="entry name" value="Acyl-CoA N-acyltransferases (Nat)"/>
    <property type="match status" value="1"/>
</dbReference>
<dbReference type="PANTHER" id="PTHR43792">
    <property type="entry name" value="GNAT FAMILY, PUTATIVE (AFU_ORTHOLOGUE AFUA_3G00765)-RELATED-RELATED"/>
    <property type="match status" value="1"/>
</dbReference>
<organism evidence="2 3">
    <name type="scientific">Streptosporangium carneum</name>
    <dbReference type="NCBI Taxonomy" id="47481"/>
    <lineage>
        <taxon>Bacteria</taxon>
        <taxon>Bacillati</taxon>
        <taxon>Actinomycetota</taxon>
        <taxon>Actinomycetes</taxon>
        <taxon>Streptosporangiales</taxon>
        <taxon>Streptosporangiaceae</taxon>
        <taxon>Streptosporangium</taxon>
    </lineage>
</organism>
<reference evidence="2" key="2">
    <citation type="submission" date="2023-01" db="EMBL/GenBank/DDBJ databases">
        <authorList>
            <person name="Sun Q."/>
            <person name="Evtushenko L."/>
        </authorList>
    </citation>
    <scope>NUCLEOTIDE SEQUENCE</scope>
    <source>
        <strain evidence="2">VKM Ac-2007</strain>
    </source>
</reference>
<dbReference type="Gene3D" id="3.40.630.30">
    <property type="match status" value="1"/>
</dbReference>
<dbReference type="RefSeq" id="WP_271218750.1">
    <property type="nucleotide sequence ID" value="NZ_BAAAVD010000042.1"/>
</dbReference>
<evidence type="ECO:0000313" key="3">
    <source>
        <dbReference type="Proteomes" id="UP001143474"/>
    </source>
</evidence>
<dbReference type="CDD" id="cd04301">
    <property type="entry name" value="NAT_SF"/>
    <property type="match status" value="1"/>
</dbReference>
<dbReference type="GO" id="GO:0016747">
    <property type="term" value="F:acyltransferase activity, transferring groups other than amino-acyl groups"/>
    <property type="evidence" value="ECO:0007669"/>
    <property type="project" value="InterPro"/>
</dbReference>
<evidence type="ECO:0000259" key="1">
    <source>
        <dbReference type="PROSITE" id="PS51186"/>
    </source>
</evidence>
<evidence type="ECO:0000313" key="2">
    <source>
        <dbReference type="EMBL" id="GLK10326.1"/>
    </source>
</evidence>
<feature type="domain" description="N-acetyltransferase" evidence="1">
    <location>
        <begin position="11"/>
        <end position="162"/>
    </location>
</feature>
<protein>
    <submittedName>
        <fullName evidence="2">Acetyltransferase</fullName>
    </submittedName>
</protein>
<dbReference type="EMBL" id="BSEV01000007">
    <property type="protein sequence ID" value="GLK10326.1"/>
    <property type="molecule type" value="Genomic_DNA"/>
</dbReference>
<dbReference type="InterPro" id="IPR016181">
    <property type="entry name" value="Acyl_CoA_acyltransferase"/>
</dbReference>
<accession>A0A9W6I2Q5</accession>
<comment type="caution">
    <text evidence="2">The sequence shown here is derived from an EMBL/GenBank/DDBJ whole genome shotgun (WGS) entry which is preliminary data.</text>
</comment>
<dbReference type="PROSITE" id="PS51186">
    <property type="entry name" value="GNAT"/>
    <property type="match status" value="1"/>
</dbReference>
<dbReference type="InterPro" id="IPR051531">
    <property type="entry name" value="N-acetyltransferase"/>
</dbReference>
<dbReference type="Pfam" id="PF13302">
    <property type="entry name" value="Acetyltransf_3"/>
    <property type="match status" value="1"/>
</dbReference>
<dbReference type="PANTHER" id="PTHR43792:SF16">
    <property type="entry name" value="N-ACETYLTRANSFERASE DOMAIN-CONTAINING PROTEIN"/>
    <property type="match status" value="1"/>
</dbReference>
<reference evidence="2" key="1">
    <citation type="journal article" date="2014" name="Int. J. Syst. Evol. Microbiol.">
        <title>Complete genome sequence of Corynebacterium casei LMG S-19264T (=DSM 44701T), isolated from a smear-ripened cheese.</title>
        <authorList>
            <consortium name="US DOE Joint Genome Institute (JGI-PGF)"/>
            <person name="Walter F."/>
            <person name="Albersmeier A."/>
            <person name="Kalinowski J."/>
            <person name="Ruckert C."/>
        </authorList>
    </citation>
    <scope>NUCLEOTIDE SEQUENCE</scope>
    <source>
        <strain evidence="2">VKM Ac-2007</strain>
    </source>
</reference>